<evidence type="ECO:0000313" key="3">
    <source>
        <dbReference type="Proteomes" id="UP000325902"/>
    </source>
</evidence>
<feature type="region of interest" description="Disordered" evidence="1">
    <location>
        <begin position="24"/>
        <end position="55"/>
    </location>
</feature>
<feature type="region of interest" description="Disordered" evidence="1">
    <location>
        <begin position="117"/>
        <end position="139"/>
    </location>
</feature>
<sequence length="541" mass="60071">MGFDLGLHDHRLVDKVPERAAPTVIRSAHADDDSLDAKAPQKMSKKREAPLKNPSMPRSLLFTVRSLYIDPDPGLPSGVDPVLDILRKLFMSQIWWSRKEKTMEQPTFTVTRDSVIEVPPPKTLAPPSPSPSDHNAATADSSPRLYGIYVITKHYLPIDFGPENFRRAKIMAKLTNNGAGVLIRTLSTTSAAAAASSDNGSWITPNAFVSLYGAVPRSDARGIGSPYWHASAIWATSGKPFALLSLPRELRDAVYAACCAPAVYPRFMHAGGWEYLPRKMPTQFLTSIMRYTERVYGFCSRADDDIPYAAVAPVLSLLLANRQVSREFAEVLRQECEFCFADVHAVVNSSALFGKEVVKRAPLLKWRTVEARAGAVGTLTRLRLDLDTPTWLNVLGLNEVLLGEQRGRFSDECVAGKWLFDLPGLKTFTAFLGHKNVNTTRVTTYAGSRKCHRLCTGMILLGLAGLTAGMKEVRILGCVSEQLLEMFLKFPREGENNDEGALMWDILGWDGRRYEDFPIPPPHDFAQVKLTFPRVKQLNIP</sequence>
<protein>
    <submittedName>
        <fullName evidence="2">Uncharacterized protein</fullName>
    </submittedName>
</protein>
<feature type="compositionally biased region" description="Pro residues" evidence="1">
    <location>
        <begin position="118"/>
        <end position="130"/>
    </location>
</feature>
<organism evidence="2 3">
    <name type="scientific">Lasiodiplodia theobromae</name>
    <dbReference type="NCBI Taxonomy" id="45133"/>
    <lineage>
        <taxon>Eukaryota</taxon>
        <taxon>Fungi</taxon>
        <taxon>Dikarya</taxon>
        <taxon>Ascomycota</taxon>
        <taxon>Pezizomycotina</taxon>
        <taxon>Dothideomycetes</taxon>
        <taxon>Dothideomycetes incertae sedis</taxon>
        <taxon>Botryosphaeriales</taxon>
        <taxon>Botryosphaeriaceae</taxon>
        <taxon>Lasiodiplodia</taxon>
    </lineage>
</organism>
<comment type="caution">
    <text evidence="2">The sequence shown here is derived from an EMBL/GenBank/DDBJ whole genome shotgun (WGS) entry which is preliminary data.</text>
</comment>
<proteinExistence type="predicted"/>
<dbReference type="EMBL" id="VCHE01000001">
    <property type="protein sequence ID" value="KAB2581047.1"/>
    <property type="molecule type" value="Genomic_DNA"/>
</dbReference>
<reference evidence="2 3" key="1">
    <citation type="journal article" date="2019" name="Sci. Rep.">
        <title>A multi-omics analysis of the grapevine pathogen Lasiodiplodia theobromae reveals that temperature affects the expression of virulence- and pathogenicity-related genes.</title>
        <authorList>
            <person name="Felix C."/>
            <person name="Meneses R."/>
            <person name="Goncalves M.F.M."/>
            <person name="Tilleman L."/>
            <person name="Duarte A.S."/>
            <person name="Jorrin-Novo J.V."/>
            <person name="Van de Peer Y."/>
            <person name="Deforce D."/>
            <person name="Van Nieuwerburgh F."/>
            <person name="Esteves A.C."/>
            <person name="Alves A."/>
        </authorList>
    </citation>
    <scope>NUCLEOTIDE SEQUENCE [LARGE SCALE GENOMIC DNA]</scope>
    <source>
        <strain evidence="2 3">LA-SOL3</strain>
    </source>
</reference>
<evidence type="ECO:0000313" key="2">
    <source>
        <dbReference type="EMBL" id="KAB2581047.1"/>
    </source>
</evidence>
<dbReference type="AlphaFoldDB" id="A0A5N5DTG9"/>
<gene>
    <name evidence="2" type="ORF">DBV05_g137</name>
</gene>
<accession>A0A5N5DTG9</accession>
<dbReference type="Proteomes" id="UP000325902">
    <property type="component" value="Unassembled WGS sequence"/>
</dbReference>
<evidence type="ECO:0000256" key="1">
    <source>
        <dbReference type="SAM" id="MobiDB-lite"/>
    </source>
</evidence>
<name>A0A5N5DTG9_9PEZI</name>
<keyword evidence="3" id="KW-1185">Reference proteome</keyword>